<accession>A0A212KFY0</accession>
<dbReference type="RefSeq" id="WP_296952748.1">
    <property type="nucleotide sequence ID" value="NZ_LT599021.1"/>
</dbReference>
<dbReference type="CDD" id="cd07247">
    <property type="entry name" value="SgaA_N_like"/>
    <property type="match status" value="1"/>
</dbReference>
<gene>
    <name evidence="2" type="ORF">KL86DYS2_20124</name>
</gene>
<dbReference type="PANTHER" id="PTHR33993">
    <property type="entry name" value="GLYOXALASE-RELATED"/>
    <property type="match status" value="1"/>
</dbReference>
<sequence length="122" mass="13276">MRNLISIVEIPTTDFSRAVHFYQTILGITIEKVDMDGTQMGVLPSDGETINVVLVKGADYKPTSDGAVLYLNAGNDLQPMLEKVSKNGGQIIVEKTQISPEMGFFALFMDTEGNKLGLHSAQ</sequence>
<evidence type="ECO:0000259" key="1">
    <source>
        <dbReference type="PROSITE" id="PS51819"/>
    </source>
</evidence>
<feature type="domain" description="VOC" evidence="1">
    <location>
        <begin position="4"/>
        <end position="121"/>
    </location>
</feature>
<dbReference type="PANTHER" id="PTHR33993:SF2">
    <property type="entry name" value="VOC DOMAIN-CONTAINING PROTEIN"/>
    <property type="match status" value="1"/>
</dbReference>
<name>A0A212KFY0_9BACT</name>
<dbReference type="InterPro" id="IPR052164">
    <property type="entry name" value="Anthracycline_SecMetBiosynth"/>
</dbReference>
<dbReference type="InterPro" id="IPR037523">
    <property type="entry name" value="VOC_core"/>
</dbReference>
<dbReference type="Gene3D" id="3.10.180.10">
    <property type="entry name" value="2,3-Dihydroxybiphenyl 1,2-Dioxygenase, domain 1"/>
    <property type="match status" value="1"/>
</dbReference>
<dbReference type="EMBL" id="FLUL01000002">
    <property type="protein sequence ID" value="SBW10552.1"/>
    <property type="molecule type" value="Genomic_DNA"/>
</dbReference>
<protein>
    <recommendedName>
        <fullName evidence="1">VOC domain-containing protein</fullName>
    </recommendedName>
</protein>
<evidence type="ECO:0000313" key="2">
    <source>
        <dbReference type="EMBL" id="SBW10552.1"/>
    </source>
</evidence>
<dbReference type="AlphaFoldDB" id="A0A212KFY0"/>
<dbReference type="PROSITE" id="PS51819">
    <property type="entry name" value="VOC"/>
    <property type="match status" value="1"/>
</dbReference>
<dbReference type="SUPFAM" id="SSF54593">
    <property type="entry name" value="Glyoxalase/Bleomycin resistance protein/Dihydroxybiphenyl dioxygenase"/>
    <property type="match status" value="1"/>
</dbReference>
<dbReference type="InterPro" id="IPR029068">
    <property type="entry name" value="Glyas_Bleomycin-R_OHBP_Dase"/>
</dbReference>
<reference evidence="2" key="1">
    <citation type="submission" date="2016-04" db="EMBL/GenBank/DDBJ databases">
        <authorList>
            <person name="Evans L.H."/>
            <person name="Alamgir A."/>
            <person name="Owens N."/>
            <person name="Weber N.D."/>
            <person name="Virtaneva K."/>
            <person name="Barbian K."/>
            <person name="Babar A."/>
            <person name="Rosenke K."/>
        </authorList>
    </citation>
    <scope>NUCLEOTIDE SEQUENCE</scope>
    <source>
        <strain evidence="2">86-2</strain>
    </source>
</reference>
<dbReference type="Pfam" id="PF00903">
    <property type="entry name" value="Glyoxalase"/>
    <property type="match status" value="1"/>
</dbReference>
<organism evidence="2">
    <name type="scientific">uncultured Dysgonomonas sp</name>
    <dbReference type="NCBI Taxonomy" id="206096"/>
    <lineage>
        <taxon>Bacteria</taxon>
        <taxon>Pseudomonadati</taxon>
        <taxon>Bacteroidota</taxon>
        <taxon>Bacteroidia</taxon>
        <taxon>Bacteroidales</taxon>
        <taxon>Dysgonomonadaceae</taxon>
        <taxon>Dysgonomonas</taxon>
        <taxon>environmental samples</taxon>
    </lineage>
</organism>
<dbReference type="InterPro" id="IPR004360">
    <property type="entry name" value="Glyas_Fos-R_dOase_dom"/>
</dbReference>
<proteinExistence type="predicted"/>